<comment type="caution">
    <text evidence="1">The sequence shown here is derived from an EMBL/GenBank/DDBJ whole genome shotgun (WGS) entry which is preliminary data.</text>
</comment>
<sequence length="134" mass="14854">MPQITGKYELVKSENWATYLVAHGIPEDLAKKAESGAATYDIEQNGDNITVDSKGERPFHNVLVLNKEVEEQLPLGKPLKTKAVLEGDVLTLYSKTDGGKSGKRIHKFNGNEVVITYQDDDPKVPVATRTFKRV</sequence>
<dbReference type="AlphaFoldDB" id="A0ABD2NKF0"/>
<dbReference type="InterPro" id="IPR012674">
    <property type="entry name" value="Calycin"/>
</dbReference>
<accession>A0ABD2NKF0</accession>
<protein>
    <submittedName>
        <fullName evidence="1">Uncharacterized protein</fullName>
    </submittedName>
</protein>
<evidence type="ECO:0000313" key="1">
    <source>
        <dbReference type="EMBL" id="KAL3279173.1"/>
    </source>
</evidence>
<dbReference type="Proteomes" id="UP001516400">
    <property type="component" value="Unassembled WGS sequence"/>
</dbReference>
<dbReference type="EMBL" id="JABFTP020000124">
    <property type="protein sequence ID" value="KAL3279173.1"/>
    <property type="molecule type" value="Genomic_DNA"/>
</dbReference>
<gene>
    <name evidence="1" type="ORF">HHI36_016687</name>
</gene>
<evidence type="ECO:0000313" key="2">
    <source>
        <dbReference type="Proteomes" id="UP001516400"/>
    </source>
</evidence>
<dbReference type="Gene3D" id="2.40.128.20">
    <property type="match status" value="1"/>
</dbReference>
<organism evidence="1 2">
    <name type="scientific">Cryptolaemus montrouzieri</name>
    <dbReference type="NCBI Taxonomy" id="559131"/>
    <lineage>
        <taxon>Eukaryota</taxon>
        <taxon>Metazoa</taxon>
        <taxon>Ecdysozoa</taxon>
        <taxon>Arthropoda</taxon>
        <taxon>Hexapoda</taxon>
        <taxon>Insecta</taxon>
        <taxon>Pterygota</taxon>
        <taxon>Neoptera</taxon>
        <taxon>Endopterygota</taxon>
        <taxon>Coleoptera</taxon>
        <taxon>Polyphaga</taxon>
        <taxon>Cucujiformia</taxon>
        <taxon>Coccinelloidea</taxon>
        <taxon>Coccinellidae</taxon>
        <taxon>Scymninae</taxon>
        <taxon>Scymnini</taxon>
        <taxon>Cryptolaemus</taxon>
    </lineage>
</organism>
<dbReference type="SUPFAM" id="SSF50814">
    <property type="entry name" value="Lipocalins"/>
    <property type="match status" value="1"/>
</dbReference>
<keyword evidence="2" id="KW-1185">Reference proteome</keyword>
<reference evidence="1 2" key="1">
    <citation type="journal article" date="2021" name="BMC Biol.">
        <title>Horizontally acquired antibacterial genes associated with adaptive radiation of ladybird beetles.</title>
        <authorList>
            <person name="Li H.S."/>
            <person name="Tang X.F."/>
            <person name="Huang Y.H."/>
            <person name="Xu Z.Y."/>
            <person name="Chen M.L."/>
            <person name="Du X.Y."/>
            <person name="Qiu B.Y."/>
            <person name="Chen P.T."/>
            <person name="Zhang W."/>
            <person name="Slipinski A."/>
            <person name="Escalona H.E."/>
            <person name="Waterhouse R.M."/>
            <person name="Zwick A."/>
            <person name="Pang H."/>
        </authorList>
    </citation>
    <scope>NUCLEOTIDE SEQUENCE [LARGE SCALE GENOMIC DNA]</scope>
    <source>
        <strain evidence="1">SYSU2018</strain>
    </source>
</reference>
<proteinExistence type="predicted"/>
<name>A0ABD2NKF0_9CUCU</name>